<dbReference type="Gene3D" id="3.40.50.1820">
    <property type="entry name" value="alpha/beta hydrolase"/>
    <property type="match status" value="1"/>
</dbReference>
<organism evidence="3 4">
    <name type="scientific">Geotalea uraniireducens (strain Rf4)</name>
    <name type="common">Geobacter uraniireducens</name>
    <dbReference type="NCBI Taxonomy" id="351605"/>
    <lineage>
        <taxon>Bacteria</taxon>
        <taxon>Pseudomonadati</taxon>
        <taxon>Thermodesulfobacteriota</taxon>
        <taxon>Desulfuromonadia</taxon>
        <taxon>Geobacterales</taxon>
        <taxon>Geobacteraceae</taxon>
        <taxon>Geotalea</taxon>
    </lineage>
</organism>
<keyword evidence="3" id="KW-0378">Hydrolase</keyword>
<proteinExistence type="predicted"/>
<dbReference type="STRING" id="351605.Gura_2553"/>
<evidence type="ECO:0000313" key="3">
    <source>
        <dbReference type="EMBL" id="ABQ26731.1"/>
    </source>
</evidence>
<dbReference type="PANTHER" id="PTHR43798">
    <property type="entry name" value="MONOACYLGLYCEROL LIPASE"/>
    <property type="match status" value="1"/>
</dbReference>
<dbReference type="OrthoDB" id="9793083at2"/>
<name>A5G4L3_GEOUR</name>
<feature type="transmembrane region" description="Helical" evidence="1">
    <location>
        <begin position="28"/>
        <end position="50"/>
    </location>
</feature>
<keyword evidence="1" id="KW-0472">Membrane</keyword>
<dbReference type="PANTHER" id="PTHR43798:SF33">
    <property type="entry name" value="HYDROLASE, PUTATIVE (AFU_ORTHOLOGUE AFUA_2G14860)-RELATED"/>
    <property type="match status" value="1"/>
</dbReference>
<keyword evidence="1" id="KW-1133">Transmembrane helix</keyword>
<evidence type="ECO:0000256" key="1">
    <source>
        <dbReference type="SAM" id="Phobius"/>
    </source>
</evidence>
<dbReference type="AlphaFoldDB" id="A5G4L3"/>
<dbReference type="GO" id="GO:0016787">
    <property type="term" value="F:hydrolase activity"/>
    <property type="evidence" value="ECO:0007669"/>
    <property type="project" value="UniProtKB-KW"/>
</dbReference>
<dbReference type="Pfam" id="PF00561">
    <property type="entry name" value="Abhydrolase_1"/>
    <property type="match status" value="1"/>
</dbReference>
<dbReference type="ESTHER" id="9delt-q2dkd4">
    <property type="family name" value="AlphaBeta_hydrolase"/>
</dbReference>
<dbReference type="InterPro" id="IPR050266">
    <property type="entry name" value="AB_hydrolase_sf"/>
</dbReference>
<dbReference type="PRINTS" id="PR00111">
    <property type="entry name" value="ABHYDROLASE"/>
</dbReference>
<dbReference type="KEGG" id="gur:Gura_2553"/>
<dbReference type="InterPro" id="IPR029058">
    <property type="entry name" value="AB_hydrolase_fold"/>
</dbReference>
<reference evidence="3 4" key="1">
    <citation type="submission" date="2007-05" db="EMBL/GenBank/DDBJ databases">
        <title>Complete sequence of Geobacter uraniireducens Rf4.</title>
        <authorList>
            <consortium name="US DOE Joint Genome Institute"/>
            <person name="Copeland A."/>
            <person name="Lucas S."/>
            <person name="Lapidus A."/>
            <person name="Barry K."/>
            <person name="Detter J.C."/>
            <person name="Glavina del Rio T."/>
            <person name="Hammon N."/>
            <person name="Israni S."/>
            <person name="Dalin E."/>
            <person name="Tice H."/>
            <person name="Pitluck S."/>
            <person name="Chertkov O."/>
            <person name="Brettin T."/>
            <person name="Bruce D."/>
            <person name="Han C."/>
            <person name="Schmutz J."/>
            <person name="Larimer F."/>
            <person name="Land M."/>
            <person name="Hauser L."/>
            <person name="Kyrpides N."/>
            <person name="Mikhailova N."/>
            <person name="Shelobolina E."/>
            <person name="Aklujkar M."/>
            <person name="Lovley D."/>
            <person name="Richardson P."/>
        </authorList>
    </citation>
    <scope>NUCLEOTIDE SEQUENCE [LARGE SCALE GENOMIC DNA]</scope>
    <source>
        <strain evidence="3 4">Rf4</strain>
    </source>
</reference>
<dbReference type="EMBL" id="CP000698">
    <property type="protein sequence ID" value="ABQ26731.1"/>
    <property type="molecule type" value="Genomic_DNA"/>
</dbReference>
<dbReference type="GO" id="GO:0016020">
    <property type="term" value="C:membrane"/>
    <property type="evidence" value="ECO:0007669"/>
    <property type="project" value="TreeGrafter"/>
</dbReference>
<gene>
    <name evidence="3" type="ordered locus">Gura_2553</name>
</gene>
<dbReference type="InterPro" id="IPR000073">
    <property type="entry name" value="AB_hydrolase_1"/>
</dbReference>
<evidence type="ECO:0000313" key="4">
    <source>
        <dbReference type="Proteomes" id="UP000006695"/>
    </source>
</evidence>
<dbReference type="Proteomes" id="UP000006695">
    <property type="component" value="Chromosome"/>
</dbReference>
<keyword evidence="4" id="KW-1185">Reference proteome</keyword>
<dbReference type="RefSeq" id="WP_011939416.1">
    <property type="nucleotide sequence ID" value="NC_009483.1"/>
</dbReference>
<accession>A5G4L3</accession>
<dbReference type="SUPFAM" id="SSF53474">
    <property type="entry name" value="alpha/beta-Hydrolases"/>
    <property type="match status" value="1"/>
</dbReference>
<keyword evidence="1" id="KW-0812">Transmembrane</keyword>
<sequence>MGNSLDCGNPDACDGMNPERRRSGVVRCLRRISVVLALMLLATVSAGVLYQSASSVWDRYRLPPPGKLVSIDGLRLHMLASGKRCGKGSPTVVLETGLGGMSSAWGWIQPEVAKFARVVSYDRAGLGWSEADSGPVSATGNVRRLHGMLHSAGIEGPYVLVGHSMGGLLVRLFNDLYPDEVSGVVLIDASHPDQRQRSQAIRSHMNAGFRMLRTVPLLARIGYVRISNFFQEQADGLPPLQCDEARSFLCSYEHLKVTNEEASNWNALCSQVRTTRSLGEKPLTVLSAGEGARPGALELQADLARLSSRGRHLVIKGADHVTLVTHREHALRVVEEIRWLVEMTQPTCQHFPNT</sequence>
<feature type="domain" description="AB hydrolase-1" evidence="2">
    <location>
        <begin position="90"/>
        <end position="200"/>
    </location>
</feature>
<protein>
    <submittedName>
        <fullName evidence="3">Alpha/beta hydrolase fold protein</fullName>
    </submittedName>
</protein>
<evidence type="ECO:0000259" key="2">
    <source>
        <dbReference type="Pfam" id="PF00561"/>
    </source>
</evidence>
<dbReference type="HOGENOM" id="CLU_020336_9_0_7"/>